<keyword evidence="2" id="KW-1185">Reference proteome</keyword>
<protein>
    <submittedName>
        <fullName evidence="1">Uncharacterized protein</fullName>
    </submittedName>
</protein>
<feature type="non-terminal residue" evidence="1">
    <location>
        <position position="1"/>
    </location>
</feature>
<gene>
    <name evidence="1" type="ORF">PACLA_8A050840</name>
</gene>
<feature type="non-terminal residue" evidence="1">
    <location>
        <position position="184"/>
    </location>
</feature>
<dbReference type="AlphaFoldDB" id="A0A6S7JA67"/>
<evidence type="ECO:0000313" key="1">
    <source>
        <dbReference type="EMBL" id="CAB4025890.1"/>
    </source>
</evidence>
<dbReference type="OrthoDB" id="6009787at2759"/>
<sequence>FPIYDDCVAYHENRCEQGSPYFIKARNPAGYEPNSDICRTQDQVPWCSGVGWTSIGILQNYTTLGNWSYESEIWTAKGINRGFLNSQFWSANVTEICLTSVVFNIQIPVAAPSLRSLFFEKTILNMTSQQWIDSLVQPATPMFTPGCFEIGFNVGNESGASPRARIGIVSTHGAGCPEDIFALG</sequence>
<organism evidence="1 2">
    <name type="scientific">Paramuricea clavata</name>
    <name type="common">Red gorgonian</name>
    <name type="synonym">Violescent sea-whip</name>
    <dbReference type="NCBI Taxonomy" id="317549"/>
    <lineage>
        <taxon>Eukaryota</taxon>
        <taxon>Metazoa</taxon>
        <taxon>Cnidaria</taxon>
        <taxon>Anthozoa</taxon>
        <taxon>Octocorallia</taxon>
        <taxon>Malacalcyonacea</taxon>
        <taxon>Plexauridae</taxon>
        <taxon>Paramuricea</taxon>
    </lineage>
</organism>
<reference evidence="1" key="1">
    <citation type="submission" date="2020-04" db="EMBL/GenBank/DDBJ databases">
        <authorList>
            <person name="Alioto T."/>
            <person name="Alioto T."/>
            <person name="Gomez Garrido J."/>
        </authorList>
    </citation>
    <scope>NUCLEOTIDE SEQUENCE</scope>
    <source>
        <strain evidence="1">A484AB</strain>
    </source>
</reference>
<evidence type="ECO:0000313" key="2">
    <source>
        <dbReference type="Proteomes" id="UP001152795"/>
    </source>
</evidence>
<proteinExistence type="predicted"/>
<accession>A0A6S7JA67</accession>
<comment type="caution">
    <text evidence="1">The sequence shown here is derived from an EMBL/GenBank/DDBJ whole genome shotgun (WGS) entry which is preliminary data.</text>
</comment>
<dbReference type="Proteomes" id="UP001152795">
    <property type="component" value="Unassembled WGS sequence"/>
</dbReference>
<name>A0A6S7JA67_PARCT</name>
<dbReference type="EMBL" id="CACRXK020013878">
    <property type="protein sequence ID" value="CAB4025890.1"/>
    <property type="molecule type" value="Genomic_DNA"/>
</dbReference>